<comment type="caution">
    <text evidence="1">The sequence shown here is derived from an EMBL/GenBank/DDBJ whole genome shotgun (WGS) entry which is preliminary data.</text>
</comment>
<dbReference type="EMBL" id="CBTN010000048">
    <property type="protein sequence ID" value="CDH57658.1"/>
    <property type="molecule type" value="Genomic_DNA"/>
</dbReference>
<dbReference type="AlphaFoldDB" id="A0A068S5J6"/>
<keyword evidence="2" id="KW-1185">Reference proteome</keyword>
<proteinExistence type="predicted"/>
<name>A0A068S5J6_9FUNG</name>
<reference evidence="1" key="1">
    <citation type="submission" date="2013-08" db="EMBL/GenBank/DDBJ databases">
        <title>Gene expansion shapes genome architecture in the human pathogen Lichtheimia corymbifera: an evolutionary genomics analysis in the ancient terrestrial Mucorales (Mucoromycotina).</title>
        <authorList>
            <person name="Schwartze V.U."/>
            <person name="Winter S."/>
            <person name="Shelest E."/>
            <person name="Marcet-Houben M."/>
            <person name="Horn F."/>
            <person name="Wehner S."/>
            <person name="Hoffmann K."/>
            <person name="Riege K."/>
            <person name="Sammeth M."/>
            <person name="Nowrousian M."/>
            <person name="Valiante V."/>
            <person name="Linde J."/>
            <person name="Jacobsen I.D."/>
            <person name="Marz M."/>
            <person name="Brakhage A.A."/>
            <person name="Gabaldon T."/>
            <person name="Bocker S."/>
            <person name="Voigt K."/>
        </authorList>
    </citation>
    <scope>NUCLEOTIDE SEQUENCE [LARGE SCALE GENOMIC DNA]</scope>
    <source>
        <strain evidence="1">FSU 9682</strain>
    </source>
</reference>
<protein>
    <submittedName>
        <fullName evidence="1">Uncharacterized protein</fullName>
    </submittedName>
</protein>
<accession>A0A068S5J6</accession>
<sequence>MRLHSLRYSLFIITTSYFYMRYLHLRWLHLVQEKCFITQVPKEGWLPSSACLHSILTLWLWLLPMLEIWMMGTVVQG</sequence>
<organism evidence="1 2">
    <name type="scientific">Lichtheimia corymbifera JMRC:FSU:9682</name>
    <dbReference type="NCBI Taxonomy" id="1263082"/>
    <lineage>
        <taxon>Eukaryota</taxon>
        <taxon>Fungi</taxon>
        <taxon>Fungi incertae sedis</taxon>
        <taxon>Mucoromycota</taxon>
        <taxon>Mucoromycotina</taxon>
        <taxon>Mucoromycetes</taxon>
        <taxon>Mucorales</taxon>
        <taxon>Lichtheimiaceae</taxon>
        <taxon>Lichtheimia</taxon>
    </lineage>
</organism>
<gene>
    <name evidence="1" type="ORF">LCOR_08568.1</name>
</gene>
<evidence type="ECO:0000313" key="1">
    <source>
        <dbReference type="EMBL" id="CDH57658.1"/>
    </source>
</evidence>
<dbReference type="VEuPathDB" id="FungiDB:LCOR_08568.1"/>
<dbReference type="Proteomes" id="UP000027586">
    <property type="component" value="Unassembled WGS sequence"/>
</dbReference>
<evidence type="ECO:0000313" key="2">
    <source>
        <dbReference type="Proteomes" id="UP000027586"/>
    </source>
</evidence>